<accession>A0A5C6APZ8</accession>
<dbReference type="GO" id="GO:0004553">
    <property type="term" value="F:hydrolase activity, hydrolyzing O-glycosyl compounds"/>
    <property type="evidence" value="ECO:0007669"/>
    <property type="project" value="InterPro"/>
</dbReference>
<evidence type="ECO:0000259" key="3">
    <source>
        <dbReference type="PROSITE" id="PS51762"/>
    </source>
</evidence>
<keyword evidence="4" id="KW-0378">Hydrolase</keyword>
<comment type="similarity">
    <text evidence="1">Belongs to the glycosyl hydrolase 16 family.</text>
</comment>
<dbReference type="EMBL" id="SJPM01000002">
    <property type="protein sequence ID" value="TWU01608.1"/>
    <property type="molecule type" value="Genomic_DNA"/>
</dbReference>
<feature type="domain" description="GH16" evidence="3">
    <location>
        <begin position="159"/>
        <end position="425"/>
    </location>
</feature>
<reference evidence="4 5" key="1">
    <citation type="submission" date="2019-02" db="EMBL/GenBank/DDBJ databases">
        <title>Deep-cultivation of Planctomycetes and their phenomic and genomic characterization uncovers novel biology.</title>
        <authorList>
            <person name="Wiegand S."/>
            <person name="Jogler M."/>
            <person name="Boedeker C."/>
            <person name="Pinto D."/>
            <person name="Vollmers J."/>
            <person name="Rivas-Marin E."/>
            <person name="Kohn T."/>
            <person name="Peeters S.H."/>
            <person name="Heuer A."/>
            <person name="Rast P."/>
            <person name="Oberbeckmann S."/>
            <person name="Bunk B."/>
            <person name="Jeske O."/>
            <person name="Meyerdierks A."/>
            <person name="Storesund J.E."/>
            <person name="Kallscheuer N."/>
            <person name="Luecker S."/>
            <person name="Lage O.M."/>
            <person name="Pohl T."/>
            <person name="Merkel B.J."/>
            <person name="Hornburger P."/>
            <person name="Mueller R.-W."/>
            <person name="Bruemmer F."/>
            <person name="Labrenz M."/>
            <person name="Spormann A.M."/>
            <person name="Op Den Camp H."/>
            <person name="Overmann J."/>
            <person name="Amann R."/>
            <person name="Jetten M.S.M."/>
            <person name="Mascher T."/>
            <person name="Medema M.H."/>
            <person name="Devos D.P."/>
            <person name="Kaster A.-K."/>
            <person name="Ovreas L."/>
            <person name="Rohde M."/>
            <person name="Galperin M.Y."/>
            <person name="Jogler C."/>
        </authorList>
    </citation>
    <scope>NUCLEOTIDE SEQUENCE [LARGE SCALE GENOMIC DNA]</scope>
    <source>
        <strain evidence="4 5">Pla100</strain>
    </source>
</reference>
<dbReference type="GO" id="GO:0005975">
    <property type="term" value="P:carbohydrate metabolic process"/>
    <property type="evidence" value="ECO:0007669"/>
    <property type="project" value="InterPro"/>
</dbReference>
<evidence type="ECO:0000256" key="1">
    <source>
        <dbReference type="ARBA" id="ARBA00006865"/>
    </source>
</evidence>
<dbReference type="PROSITE" id="PS51762">
    <property type="entry name" value="GH16_2"/>
    <property type="match status" value="1"/>
</dbReference>
<dbReference type="InterPro" id="IPR050546">
    <property type="entry name" value="Glycosyl_Hydrlase_16"/>
</dbReference>
<dbReference type="PANTHER" id="PTHR10963:SF60">
    <property type="entry name" value="GRAM-NEGATIVE BACTERIA-BINDING PROTEIN 1-RELATED"/>
    <property type="match status" value="1"/>
</dbReference>
<feature type="signal peptide" evidence="2">
    <location>
        <begin position="1"/>
        <end position="21"/>
    </location>
</feature>
<dbReference type="Pfam" id="PF00722">
    <property type="entry name" value="Glyco_hydro_16"/>
    <property type="match status" value="1"/>
</dbReference>
<dbReference type="Proteomes" id="UP000316213">
    <property type="component" value="Unassembled WGS sequence"/>
</dbReference>
<dbReference type="OrthoDB" id="230357at2"/>
<dbReference type="Gene3D" id="2.60.120.200">
    <property type="match status" value="1"/>
</dbReference>
<keyword evidence="2" id="KW-0732">Signal</keyword>
<proteinExistence type="inferred from homology"/>
<dbReference type="InterPro" id="IPR000757">
    <property type="entry name" value="Beta-glucanase-like"/>
</dbReference>
<feature type="chain" id="PRO_5023017774" evidence="2">
    <location>
        <begin position="22"/>
        <end position="659"/>
    </location>
</feature>
<dbReference type="InterPro" id="IPR013320">
    <property type="entry name" value="ConA-like_dom_sf"/>
</dbReference>
<evidence type="ECO:0000313" key="5">
    <source>
        <dbReference type="Proteomes" id="UP000316213"/>
    </source>
</evidence>
<name>A0A5C6APZ8_9BACT</name>
<gene>
    <name evidence="4" type="primary">exsH</name>
    <name evidence="4" type="ORF">Pla100_13430</name>
</gene>
<dbReference type="EC" id="3.2.1.-" evidence="4"/>
<sequence length="659" mass="71942" precursor="true">MSFRFTALLLTLLAIPSSAFSVENETTQIENGFHEFNDGHDDEGAEKWTQVIRVTQPEPRSEVSGMVTVTFSAKSMTEAAAFCWTQPDGSAASDRWGRDVNVAPEGIVLDARGNGSFRFDADAFPNGPMNVRIYAKNKAGIKDIYELQLFNKGGAVWNQGIPDNPPPAAEGMKLVFEDDFDGPLSISNDGRGATYSAHKPGGGDFSGWPFSDVLGDGKPFSRKGTWLRISARKDQDSPNGISGLIASVDADFRGTWTQAPCYLECRFTAQSAIGTWPAFWTLALGENGTDELDIVEAYGGKGKGNPNHPGYSIVTHFWGQKNQNGQPKEAFSARPEITKLGGKSYWSTTFHTYGVYVGSEQTVYYFDDIEVFRHPSGDVSKKNPHFFLINLAIGGISGWPIDLERYGNGTDMWIDYVRVYSQNPVDPDYLPDQGPKPQLATAGIGLNFQVKDQATTRLRPKDTAGHESVSQRNWNNLIGPDGALATLNDDQGETIPEMSVLWSVPEGDQAWRSRSAREWGFQHGNLALQSGFIQLGGSLEVTGIPFENYDVFVYVGAGDQGGSGSVTLRSDEADKVDPAGTYYYDLSWHDGKFKISESTDPLHLAPGNTVAFRGNSANSVQIQWNGNLKGGWTGVTGIQIVASPEPISSNEDVYQKPNE</sequence>
<protein>
    <submittedName>
        <fullName evidence="4">Endo-1,3-1,4-beta-glycanase ExsH</fullName>
        <ecNumber evidence="4">3.2.1.-</ecNumber>
    </submittedName>
</protein>
<dbReference type="RefSeq" id="WP_146576879.1">
    <property type="nucleotide sequence ID" value="NZ_SJPM01000002.1"/>
</dbReference>
<comment type="caution">
    <text evidence="4">The sequence shown here is derived from an EMBL/GenBank/DDBJ whole genome shotgun (WGS) entry which is preliminary data.</text>
</comment>
<keyword evidence="5" id="KW-1185">Reference proteome</keyword>
<keyword evidence="4" id="KW-0326">Glycosidase</keyword>
<evidence type="ECO:0000256" key="2">
    <source>
        <dbReference type="SAM" id="SignalP"/>
    </source>
</evidence>
<dbReference type="SUPFAM" id="SSF49899">
    <property type="entry name" value="Concanavalin A-like lectins/glucanases"/>
    <property type="match status" value="1"/>
</dbReference>
<organism evidence="4 5">
    <name type="scientific">Neorhodopirellula pilleata</name>
    <dbReference type="NCBI Taxonomy" id="2714738"/>
    <lineage>
        <taxon>Bacteria</taxon>
        <taxon>Pseudomonadati</taxon>
        <taxon>Planctomycetota</taxon>
        <taxon>Planctomycetia</taxon>
        <taxon>Pirellulales</taxon>
        <taxon>Pirellulaceae</taxon>
        <taxon>Neorhodopirellula</taxon>
    </lineage>
</organism>
<evidence type="ECO:0000313" key="4">
    <source>
        <dbReference type="EMBL" id="TWU01608.1"/>
    </source>
</evidence>
<dbReference type="PANTHER" id="PTHR10963">
    <property type="entry name" value="GLYCOSYL HYDROLASE-RELATED"/>
    <property type="match status" value="1"/>
</dbReference>
<dbReference type="CDD" id="cd08023">
    <property type="entry name" value="GH16_laminarinase_like"/>
    <property type="match status" value="1"/>
</dbReference>
<dbReference type="AlphaFoldDB" id="A0A5C6APZ8"/>